<dbReference type="SMART" id="SM00830">
    <property type="entry name" value="CM_2"/>
    <property type="match status" value="1"/>
</dbReference>
<dbReference type="SUPFAM" id="SSF48600">
    <property type="entry name" value="Chorismate mutase II"/>
    <property type="match status" value="1"/>
</dbReference>
<keyword evidence="4" id="KW-1185">Reference proteome</keyword>
<protein>
    <submittedName>
        <fullName evidence="3">Chorismate mutase</fullName>
        <ecNumber evidence="3">5.4.99.5</ecNumber>
    </submittedName>
</protein>
<dbReference type="Pfam" id="PF01817">
    <property type="entry name" value="CM_2"/>
    <property type="match status" value="1"/>
</dbReference>
<reference evidence="3 4" key="1">
    <citation type="submission" date="2021-03" db="EMBL/GenBank/DDBJ databases">
        <title>Enterococcal diversity collection.</title>
        <authorList>
            <person name="Gilmore M.S."/>
            <person name="Schwartzman J."/>
            <person name="Van Tyne D."/>
            <person name="Martin M."/>
            <person name="Earl A.M."/>
            <person name="Manson A.L."/>
            <person name="Straub T."/>
            <person name="Salamzade R."/>
            <person name="Saavedra J."/>
            <person name="Lebreton F."/>
            <person name="Prichula J."/>
            <person name="Schaufler K."/>
            <person name="Gaca A."/>
            <person name="Sgardioli B."/>
            <person name="Wagenaar J."/>
            <person name="Strong T."/>
        </authorList>
    </citation>
    <scope>NUCLEOTIDE SEQUENCE [LARGE SCALE GENOMIC DNA]</scope>
    <source>
        <strain evidence="3 4">DIV0080</strain>
    </source>
</reference>
<dbReference type="Gene3D" id="1.20.59.10">
    <property type="entry name" value="Chorismate mutase"/>
    <property type="match status" value="1"/>
</dbReference>
<dbReference type="PANTHER" id="PTHR38041:SF1">
    <property type="entry name" value="CHORISMATE MUTASE"/>
    <property type="match status" value="1"/>
</dbReference>
<proteinExistence type="predicted"/>
<dbReference type="EMBL" id="JAFLVX010000009">
    <property type="protein sequence ID" value="MBO0476016.1"/>
    <property type="molecule type" value="Genomic_DNA"/>
</dbReference>
<evidence type="ECO:0000313" key="4">
    <source>
        <dbReference type="Proteomes" id="UP000664857"/>
    </source>
</evidence>
<dbReference type="RefSeq" id="WP_206964878.1">
    <property type="nucleotide sequence ID" value="NZ_JAFLVX010000009.1"/>
</dbReference>
<gene>
    <name evidence="3" type="ORF">DOK76_02970</name>
</gene>
<sequence>MLEKPRAEINQIDAEILKLLERRYACVDEVVRIKQENDLPTLDVSREVEVIARLGELAEQEAYKEAILETFQSMMDISRAYQEKKKTTTLS</sequence>
<organism evidence="3 4">
    <name type="scientific">Candidatus Vagococcus giribetii</name>
    <dbReference type="NCBI Taxonomy" id="2230876"/>
    <lineage>
        <taxon>Bacteria</taxon>
        <taxon>Bacillati</taxon>
        <taxon>Bacillota</taxon>
        <taxon>Bacilli</taxon>
        <taxon>Lactobacillales</taxon>
        <taxon>Enterococcaceae</taxon>
        <taxon>Vagococcus</taxon>
    </lineage>
</organism>
<dbReference type="PROSITE" id="PS51168">
    <property type="entry name" value="CHORISMATE_MUT_2"/>
    <property type="match status" value="1"/>
</dbReference>
<dbReference type="PANTHER" id="PTHR38041">
    <property type="entry name" value="CHORISMATE MUTASE"/>
    <property type="match status" value="1"/>
</dbReference>
<keyword evidence="1 3" id="KW-0413">Isomerase</keyword>
<dbReference type="GO" id="GO:0004106">
    <property type="term" value="F:chorismate mutase activity"/>
    <property type="evidence" value="ECO:0007669"/>
    <property type="project" value="UniProtKB-EC"/>
</dbReference>
<dbReference type="EC" id="5.4.99.5" evidence="3"/>
<name>A0ABS3HT48_9ENTE</name>
<accession>A0ABS3HT48</accession>
<evidence type="ECO:0000259" key="2">
    <source>
        <dbReference type="PROSITE" id="PS51168"/>
    </source>
</evidence>
<dbReference type="InterPro" id="IPR036263">
    <property type="entry name" value="Chorismate_II_sf"/>
</dbReference>
<dbReference type="Proteomes" id="UP000664857">
    <property type="component" value="Unassembled WGS sequence"/>
</dbReference>
<comment type="caution">
    <text evidence="3">The sequence shown here is derived from an EMBL/GenBank/DDBJ whole genome shotgun (WGS) entry which is preliminary data.</text>
</comment>
<dbReference type="InterPro" id="IPR011279">
    <property type="entry name" value="Chorismate_mutase_GmP"/>
</dbReference>
<evidence type="ECO:0000313" key="3">
    <source>
        <dbReference type="EMBL" id="MBO0476016.1"/>
    </source>
</evidence>
<dbReference type="InterPro" id="IPR002701">
    <property type="entry name" value="CM_II_prokaryot"/>
</dbReference>
<feature type="domain" description="Chorismate mutase" evidence="2">
    <location>
        <begin position="1"/>
        <end position="86"/>
    </location>
</feature>
<dbReference type="InterPro" id="IPR051331">
    <property type="entry name" value="Chorismate_mutase-related"/>
</dbReference>
<dbReference type="InterPro" id="IPR036979">
    <property type="entry name" value="CM_dom_sf"/>
</dbReference>
<evidence type="ECO:0000256" key="1">
    <source>
        <dbReference type="ARBA" id="ARBA00023235"/>
    </source>
</evidence>
<dbReference type="NCBIfam" id="TIGR01805">
    <property type="entry name" value="CM_mono_grmpos"/>
    <property type="match status" value="1"/>
</dbReference>